<proteinExistence type="predicted"/>
<feature type="compositionally biased region" description="Basic and acidic residues" evidence="2">
    <location>
        <begin position="188"/>
        <end position="198"/>
    </location>
</feature>
<feature type="region of interest" description="Disordered" evidence="2">
    <location>
        <begin position="188"/>
        <end position="247"/>
    </location>
</feature>
<evidence type="ECO:0000256" key="2">
    <source>
        <dbReference type="SAM" id="MobiDB-lite"/>
    </source>
</evidence>
<evidence type="ECO:0000313" key="5">
    <source>
        <dbReference type="Proteomes" id="UP000316726"/>
    </source>
</evidence>
<keyword evidence="1" id="KW-0175">Coiled coil</keyword>
<gene>
    <name evidence="4" type="ORF">A3770_02p16130</name>
    <name evidence="3" type="ORF">CPRI1469_LOCUS5776</name>
</gene>
<reference evidence="3" key="2">
    <citation type="submission" date="2021-01" db="EMBL/GenBank/DDBJ databases">
        <authorList>
            <person name="Corre E."/>
            <person name="Pelletier E."/>
            <person name="Niang G."/>
            <person name="Scheremetjew M."/>
            <person name="Finn R."/>
            <person name="Kale V."/>
            <person name="Holt S."/>
            <person name="Cochrane G."/>
            <person name="Meng A."/>
            <person name="Brown T."/>
            <person name="Cohen L."/>
        </authorList>
    </citation>
    <scope>NUCLEOTIDE SEQUENCE</scope>
    <source>
        <strain evidence="3">CCMP1205</strain>
    </source>
</reference>
<feature type="coiled-coil region" evidence="1">
    <location>
        <begin position="91"/>
        <end position="118"/>
    </location>
</feature>
<accession>A0A5B8MHG8</accession>
<evidence type="ECO:0000313" key="4">
    <source>
        <dbReference type="EMBL" id="QDZ19095.1"/>
    </source>
</evidence>
<evidence type="ECO:0000256" key="1">
    <source>
        <dbReference type="SAM" id="Coils"/>
    </source>
</evidence>
<dbReference type="Proteomes" id="UP000316726">
    <property type="component" value="Chromosome 2"/>
</dbReference>
<protein>
    <submittedName>
        <fullName evidence="4">Uncharacterized protein</fullName>
    </submittedName>
</protein>
<evidence type="ECO:0000313" key="3">
    <source>
        <dbReference type="EMBL" id="CAD9716916.1"/>
    </source>
</evidence>
<organism evidence="4 5">
    <name type="scientific">Chloropicon primus</name>
    <dbReference type="NCBI Taxonomy" id="1764295"/>
    <lineage>
        <taxon>Eukaryota</taxon>
        <taxon>Viridiplantae</taxon>
        <taxon>Chlorophyta</taxon>
        <taxon>Chloropicophyceae</taxon>
        <taxon>Chloropicales</taxon>
        <taxon>Chloropicaceae</taxon>
        <taxon>Chloropicon</taxon>
    </lineage>
</organism>
<sequence length="268" mass="29511">MTQAESISVEFGVWQTGTEEPATPVLVRMKSVESPATTVLVEGSGSSSGKTKRGAALLANVTNTLNEGVASGANEVWSKKSTRSRRRTKVMNRLRGELSQHQESFAQAEKIAQEAEKMASEVVTQSQIQLALMEEALEDAVAAENEAVQGWQMSEDSVQQLLGVLREREKRWARAMWKYACNAVLRARSGEGEEERPARGARGGGTGSRKASDLAGNERGRSRTRKAIGSPPLTEENVGKLKRRQIRNQKREMLEMLDRFIASLPLEE</sequence>
<name>A0A5B8MHG8_9CHLO</name>
<keyword evidence="5" id="KW-1185">Reference proteome</keyword>
<reference evidence="4 5" key="1">
    <citation type="submission" date="2018-07" db="EMBL/GenBank/DDBJ databases">
        <title>The complete nuclear genome of the prasinophyte Chloropicon primus (CCMP1205).</title>
        <authorList>
            <person name="Pombert J.-F."/>
            <person name="Otis C."/>
            <person name="Turmel M."/>
            <person name="Lemieux C."/>
        </authorList>
    </citation>
    <scope>NUCLEOTIDE SEQUENCE [LARGE SCALE GENOMIC DNA]</scope>
    <source>
        <strain evidence="4 5">CCMP1205</strain>
    </source>
</reference>
<dbReference type="EMBL" id="HBHL01008716">
    <property type="protein sequence ID" value="CAD9716916.1"/>
    <property type="molecule type" value="Transcribed_RNA"/>
</dbReference>
<feature type="compositionally biased region" description="Basic and acidic residues" evidence="2">
    <location>
        <begin position="210"/>
        <end position="221"/>
    </location>
</feature>
<dbReference type="AlphaFoldDB" id="A0A5B8MHG8"/>
<dbReference type="EMBL" id="CP031035">
    <property type="protein sequence ID" value="QDZ19095.1"/>
    <property type="molecule type" value="Genomic_DNA"/>
</dbReference>